<dbReference type="RefSeq" id="WP_045361048.1">
    <property type="nucleotide sequence ID" value="NZ_BBPA01000065.1"/>
</dbReference>
<dbReference type="EMBL" id="BBPA01000065">
    <property type="protein sequence ID" value="GAL94862.1"/>
    <property type="molecule type" value="Genomic_DNA"/>
</dbReference>
<dbReference type="Pfam" id="PF05685">
    <property type="entry name" value="Uma2"/>
    <property type="match status" value="1"/>
</dbReference>
<dbReference type="Gene3D" id="3.90.1570.10">
    <property type="entry name" value="tt1808, chain A"/>
    <property type="match status" value="1"/>
</dbReference>
<name>A0A0A1VYI3_MICAE</name>
<dbReference type="AlphaFoldDB" id="A0A0A1VYI3"/>
<dbReference type="PANTHER" id="PTHR47152">
    <property type="entry name" value="SLR2084 PROTEIN-RELATED"/>
    <property type="match status" value="1"/>
</dbReference>
<protein>
    <recommendedName>
        <fullName evidence="1">Putative restriction endonuclease domain-containing protein</fullName>
    </recommendedName>
</protein>
<feature type="domain" description="Putative restriction endonuclease" evidence="1">
    <location>
        <begin position="22"/>
        <end position="162"/>
    </location>
</feature>
<proteinExistence type="predicted"/>
<organism evidence="2 3">
    <name type="scientific">Microcystis aeruginosa NIES-44</name>
    <dbReference type="NCBI Taxonomy" id="449439"/>
    <lineage>
        <taxon>Bacteria</taxon>
        <taxon>Bacillati</taxon>
        <taxon>Cyanobacteriota</taxon>
        <taxon>Cyanophyceae</taxon>
        <taxon>Oscillatoriophycideae</taxon>
        <taxon>Chroococcales</taxon>
        <taxon>Microcystaceae</taxon>
        <taxon>Microcystis</taxon>
    </lineage>
</organism>
<evidence type="ECO:0000313" key="3">
    <source>
        <dbReference type="Proteomes" id="UP000030321"/>
    </source>
</evidence>
<evidence type="ECO:0000313" key="2">
    <source>
        <dbReference type="EMBL" id="GAL94862.1"/>
    </source>
</evidence>
<comment type="caution">
    <text evidence="2">The sequence shown here is derived from an EMBL/GenBank/DDBJ whole genome shotgun (WGS) entry which is preliminary data.</text>
</comment>
<dbReference type="Proteomes" id="UP000030321">
    <property type="component" value="Unassembled WGS sequence"/>
</dbReference>
<dbReference type="InterPro" id="IPR012296">
    <property type="entry name" value="Nuclease_put_TT1808"/>
</dbReference>
<dbReference type="SUPFAM" id="SSF52980">
    <property type="entry name" value="Restriction endonuclease-like"/>
    <property type="match status" value="1"/>
</dbReference>
<dbReference type="InterPro" id="IPR011335">
    <property type="entry name" value="Restrct_endonuc-II-like"/>
</dbReference>
<sequence>MITTFIEREAEPILINDLTWREFKAVEQLIERPGLRLSFLDGVLEIRKMPGKKHETIKERIGALLEIYLEFLGLDFTPTGSVTLENEFEKVKREGDKSYELGANRKHPDLVIEVVVSSGGINKLEAYKRLQIPEVWFWMNDELLFYSLGNEGYKAVSKSQLLPSLDVGLLMRCINTENHAQALREFRAGIKIIEST</sequence>
<dbReference type="CDD" id="cd06260">
    <property type="entry name" value="DUF820-like"/>
    <property type="match status" value="1"/>
</dbReference>
<dbReference type="PANTHER" id="PTHR47152:SF4">
    <property type="entry name" value="SLR0445 PROTEIN"/>
    <property type="match status" value="1"/>
</dbReference>
<dbReference type="InterPro" id="IPR008538">
    <property type="entry name" value="Uma2"/>
</dbReference>
<evidence type="ECO:0000259" key="1">
    <source>
        <dbReference type="Pfam" id="PF05685"/>
    </source>
</evidence>
<reference evidence="3" key="1">
    <citation type="journal article" date="2015" name="Genome">
        <title>Whole Genome Sequence of the Non-Microcystin-Producing Microcystis aeruginosa Strain NIES-44.</title>
        <authorList>
            <person name="Okano K."/>
            <person name="Miyata N."/>
            <person name="Ozaki Y."/>
        </authorList>
    </citation>
    <scope>NUCLEOTIDE SEQUENCE [LARGE SCALE GENOMIC DNA]</scope>
    <source>
        <strain evidence="3">NIES-44</strain>
    </source>
</reference>
<gene>
    <name evidence="2" type="ORF">N44_03717</name>
</gene>
<accession>A0A0A1VYI3</accession>